<dbReference type="Proteomes" id="UP000245999">
    <property type="component" value="Chromosome"/>
</dbReference>
<dbReference type="AlphaFoldDB" id="A0A2Z3GN00"/>
<evidence type="ECO:0000313" key="2">
    <source>
        <dbReference type="Proteomes" id="UP000245999"/>
    </source>
</evidence>
<organism evidence="1 2">
    <name type="scientific">Hymenobacter nivis</name>
    <dbReference type="NCBI Taxonomy" id="1850093"/>
    <lineage>
        <taxon>Bacteria</taxon>
        <taxon>Pseudomonadati</taxon>
        <taxon>Bacteroidota</taxon>
        <taxon>Cytophagia</taxon>
        <taxon>Cytophagales</taxon>
        <taxon>Hymenobacteraceae</taxon>
        <taxon>Hymenobacter</taxon>
    </lineage>
</organism>
<dbReference type="KEGG" id="hnv:DDQ68_10270"/>
<dbReference type="EMBL" id="CP029145">
    <property type="protein sequence ID" value="AWM33127.1"/>
    <property type="molecule type" value="Genomic_DNA"/>
</dbReference>
<keyword evidence="2" id="KW-1185">Reference proteome</keyword>
<evidence type="ECO:0000313" key="1">
    <source>
        <dbReference type="EMBL" id="AWM33127.1"/>
    </source>
</evidence>
<protein>
    <submittedName>
        <fullName evidence="1">Uncharacterized protein</fullName>
    </submittedName>
</protein>
<accession>A0A2Z3GN00</accession>
<gene>
    <name evidence="1" type="ORF">DDQ68_10270</name>
</gene>
<reference evidence="2" key="1">
    <citation type="submission" date="2018-04" db="EMBL/GenBank/DDBJ databases">
        <title>Complete genome of Antarctic heterotrophic bacterium Hymenobacter nivis.</title>
        <authorList>
            <person name="Terashima M."/>
        </authorList>
    </citation>
    <scope>NUCLEOTIDE SEQUENCE [LARGE SCALE GENOMIC DNA]</scope>
    <source>
        <strain evidence="2">NBRC 111535</strain>
    </source>
</reference>
<proteinExistence type="predicted"/>
<name>A0A2Z3GN00_9BACT</name>
<sequence>MTPKRTRRRCTAEFKTEVALAALTERQPWLPMILMVCPLIVTDSRSFGPRPAPEMVTVAPAAAWAGLKPEMV</sequence>
<dbReference type="RefSeq" id="WP_109656214.1">
    <property type="nucleotide sequence ID" value="NZ_CP029145.1"/>
</dbReference>